<dbReference type="InterPro" id="IPR008979">
    <property type="entry name" value="Galactose-bd-like_sf"/>
</dbReference>
<protein>
    <submittedName>
        <fullName evidence="4">Glycosyl hydrolases family 2, sugar binding domain</fullName>
    </submittedName>
</protein>
<dbReference type="Gene3D" id="2.60.120.260">
    <property type="entry name" value="Galactose-binding domain-like"/>
    <property type="match status" value="1"/>
</dbReference>
<reference evidence="5" key="1">
    <citation type="submission" date="2016-10" db="EMBL/GenBank/DDBJ databases">
        <authorList>
            <person name="Varghese N."/>
            <person name="Submissions S."/>
        </authorList>
    </citation>
    <scope>NUCLEOTIDE SEQUENCE [LARGE SCALE GENOMIC DNA]</scope>
    <source>
        <strain evidence="5">DSM 18733</strain>
    </source>
</reference>
<feature type="domain" description="Beta-mannosidase-like galactose-binding" evidence="3">
    <location>
        <begin position="882"/>
        <end position="949"/>
    </location>
</feature>
<dbReference type="OrthoDB" id="9761519at2"/>
<evidence type="ECO:0000256" key="1">
    <source>
        <dbReference type="ARBA" id="ARBA00022729"/>
    </source>
</evidence>
<keyword evidence="5" id="KW-1185">Reference proteome</keyword>
<proteinExistence type="predicted"/>
<keyword evidence="2 4" id="KW-0378">Hydrolase</keyword>
<dbReference type="CDD" id="cd03143">
    <property type="entry name" value="A4_beta-galactosidase_middle_domain"/>
    <property type="match status" value="1"/>
</dbReference>
<dbReference type="PANTHER" id="PTHR43817:SF1">
    <property type="entry name" value="HYDROLASE, FAMILY 43, PUTATIVE (AFU_ORTHOLOGUE AFUA_3G01660)-RELATED"/>
    <property type="match status" value="1"/>
</dbReference>
<dbReference type="RefSeq" id="WP_093331049.1">
    <property type="nucleotide sequence ID" value="NZ_FOAF01000011.1"/>
</dbReference>
<evidence type="ECO:0000259" key="3">
    <source>
        <dbReference type="Pfam" id="PF22666"/>
    </source>
</evidence>
<dbReference type="STRING" id="407022.SAMN05661044_05028"/>
<dbReference type="Proteomes" id="UP000199421">
    <property type="component" value="Unassembled WGS sequence"/>
</dbReference>
<dbReference type="Pfam" id="PF17132">
    <property type="entry name" value="Glyco_hydro_106"/>
    <property type="match status" value="1"/>
</dbReference>
<organism evidence="4 5">
    <name type="scientific">Olivibacter domesticus</name>
    <name type="common">Pseudosphingobacterium domesticum</name>
    <dbReference type="NCBI Taxonomy" id="407022"/>
    <lineage>
        <taxon>Bacteria</taxon>
        <taxon>Pseudomonadati</taxon>
        <taxon>Bacteroidota</taxon>
        <taxon>Sphingobacteriia</taxon>
        <taxon>Sphingobacteriales</taxon>
        <taxon>Sphingobacteriaceae</taxon>
        <taxon>Olivibacter</taxon>
    </lineage>
</organism>
<dbReference type="GO" id="GO:0004553">
    <property type="term" value="F:hydrolase activity, hydrolyzing O-glycosyl compounds"/>
    <property type="evidence" value="ECO:0007669"/>
    <property type="project" value="UniProtKB-ARBA"/>
</dbReference>
<dbReference type="Pfam" id="PF22666">
    <property type="entry name" value="Glyco_hydro_2_N2"/>
    <property type="match status" value="1"/>
</dbReference>
<gene>
    <name evidence="4" type="ORF">SAMN05661044_05028</name>
</gene>
<evidence type="ECO:0000256" key="2">
    <source>
        <dbReference type="ARBA" id="ARBA00022801"/>
    </source>
</evidence>
<accession>A0A1H7XWW8</accession>
<dbReference type="InterPro" id="IPR054593">
    <property type="entry name" value="Beta-mannosidase-like_N2"/>
</dbReference>
<evidence type="ECO:0000313" key="5">
    <source>
        <dbReference type="Proteomes" id="UP000199421"/>
    </source>
</evidence>
<evidence type="ECO:0000313" key="4">
    <source>
        <dbReference type="EMBL" id="SEM38094.1"/>
    </source>
</evidence>
<name>A0A1H7XWW8_OLID1</name>
<dbReference type="EMBL" id="FOAF01000011">
    <property type="protein sequence ID" value="SEM38094.1"/>
    <property type="molecule type" value="Genomic_DNA"/>
</dbReference>
<dbReference type="AlphaFoldDB" id="A0A1H7XWW8"/>
<dbReference type="SUPFAM" id="SSF49785">
    <property type="entry name" value="Galactose-binding domain-like"/>
    <property type="match status" value="1"/>
</dbReference>
<keyword evidence="1" id="KW-0732">Signal</keyword>
<dbReference type="NCBIfam" id="NF045579">
    <property type="entry name" value="rhamnoside_JR"/>
    <property type="match status" value="1"/>
</dbReference>
<dbReference type="PANTHER" id="PTHR43817">
    <property type="entry name" value="GLYCOSYL HYDROLASE"/>
    <property type="match status" value="1"/>
</dbReference>
<sequence>MVSCKRKLFTYLVVIVSVFTLSTCGHRASRQHVTTDKLYEAFVNPPDSVRPGVYWYFMDGNISKDAMTKDLESMKKAGIGSVVFLEVNVGVPRGNVNFLGKEWQDCFAHAIKEAERLNIAVILGSGPGWAGSGGRWVKPEQSMQHLVSSSVSVSGNGRHQHIELPLPIPKKPYFGEGIFTQELKEKWLNYYRDVAVLAFPTPSDQQSLPDIDEKALYYRAPYSSVPNVKPRLSMLAVLEGSINRSIPQQQIIDLSDKLTVDGKLNWNVPEGNWTVMRFGSRNNGAITRPAPLAGLGFEVDKMDSAAFRGHLENYVGVLLKKIGTGNHNLPGGLKRLHIDSWEMGAQNWTTKFREEFTKRRGYDPLPFYPVYAGYTVKDTETSERFLWDLRLTAQELILANHAQYLKNYSHQRKLKLSIEPYDMNPNADFDLGAIADVPMAEFWSEGYGFNTIFSVHEATSLAHVGGKQVVAAESFTAQNDEAWKQYPEVMKNQGDWAFASGINQFLYHTFQHQSLPDSLRPGMTMGPYGVHWDRNQTWWPLVGDYHQYIARCSYMLQQGRTVADILYVTPEGAPQVFTPPSSATTDDETMPDKRGYNFDGCSPLQLMKASVKNHQVVFPGGARYEILVLPNIATMTPQFINKIKSLVEDGATVVGNPPKKSPSLVDYPICDQKVKSISMDLWGTDTLTRSVANRPFGKGEIRWGAALYKSQELYPTYELISHILKEKGIAEDFKGTESVRYTHRTSPEFDIYFLSNKTAQATLVNAQFKTANTSPELWDPINGERRLLPEFNKKGNSITLSIRFEPYQSYFVVFPKFKSENNDFDKQVSNHIQLAELKKLNGDWRLTFDTRLGGPKQSIYDTLTDWTKSSNDSVKYYSGIVSYERSFDCPKKPKAKRIFIDLGRVKNMARVYLNGQDLGTVWTAPWRVDVTEAIKEKNNQLKIEVANLWINRLIGDQAYKPHDSRRITFTTFNPYDKNDTLRSSGLLGPVSILQAWDK</sequence>